<reference evidence="1 2" key="1">
    <citation type="journal article" date="2019" name="Int. J. Syst. Evol. Microbiol.">
        <title>The Global Catalogue of Microorganisms (GCM) 10K type strain sequencing project: providing services to taxonomists for standard genome sequencing and annotation.</title>
        <authorList>
            <consortium name="The Broad Institute Genomics Platform"/>
            <consortium name="The Broad Institute Genome Sequencing Center for Infectious Disease"/>
            <person name="Wu L."/>
            <person name="Ma J."/>
        </authorList>
    </citation>
    <scope>NUCLEOTIDE SEQUENCE [LARGE SCALE GENOMIC DNA]</scope>
    <source>
        <strain evidence="1 2">JCM 16114</strain>
    </source>
</reference>
<protein>
    <submittedName>
        <fullName evidence="1">Uncharacterized protein</fullName>
    </submittedName>
</protein>
<evidence type="ECO:0000313" key="2">
    <source>
        <dbReference type="Proteomes" id="UP001499843"/>
    </source>
</evidence>
<sequence>MANLLHSLIDHISIDLGETFLITEITNGEITGDPGPGDIPPNGNSDLRVGLSGLLLTSRVDQGDQHFVRYELWDARPDAPEAWDEIWIGELRIDSGTIAIAEWNSWSEPMEFPVFDLGETGSTWSIRVLTKVMNNTEEPDFPEDMFVVQLYRLQLWLAPAAM</sequence>
<dbReference type="Proteomes" id="UP001499843">
    <property type="component" value="Unassembled WGS sequence"/>
</dbReference>
<proteinExistence type="predicted"/>
<gene>
    <name evidence="1" type="ORF">GCM10009850_019440</name>
</gene>
<evidence type="ECO:0000313" key="1">
    <source>
        <dbReference type="EMBL" id="GAA2206486.1"/>
    </source>
</evidence>
<dbReference type="RefSeq" id="WP_344472755.1">
    <property type="nucleotide sequence ID" value="NZ_BAAAQX010000004.1"/>
</dbReference>
<accession>A0ABN3CAT6</accession>
<keyword evidence="2" id="KW-1185">Reference proteome</keyword>
<dbReference type="EMBL" id="BAAAQX010000004">
    <property type="protein sequence ID" value="GAA2206486.1"/>
    <property type="molecule type" value="Genomic_DNA"/>
</dbReference>
<comment type="caution">
    <text evidence="1">The sequence shown here is derived from an EMBL/GenBank/DDBJ whole genome shotgun (WGS) entry which is preliminary data.</text>
</comment>
<name>A0ABN3CAT6_9ACTN</name>
<organism evidence="1 2">
    <name type="scientific">Nonomuraea monospora</name>
    <dbReference type="NCBI Taxonomy" id="568818"/>
    <lineage>
        <taxon>Bacteria</taxon>
        <taxon>Bacillati</taxon>
        <taxon>Actinomycetota</taxon>
        <taxon>Actinomycetes</taxon>
        <taxon>Streptosporangiales</taxon>
        <taxon>Streptosporangiaceae</taxon>
        <taxon>Nonomuraea</taxon>
    </lineage>
</organism>